<protein>
    <recommendedName>
        <fullName evidence="1">ATP-grasp domain-containing protein</fullName>
    </recommendedName>
</protein>
<reference evidence="2 3" key="1">
    <citation type="submission" date="2019-02" db="EMBL/GenBank/DDBJ databases">
        <title>Deep-cultivation of Planctomycetes and their phenomic and genomic characterization uncovers novel biology.</title>
        <authorList>
            <person name="Wiegand S."/>
            <person name="Jogler M."/>
            <person name="Boedeker C."/>
            <person name="Pinto D."/>
            <person name="Vollmers J."/>
            <person name="Rivas-Marin E."/>
            <person name="Kohn T."/>
            <person name="Peeters S.H."/>
            <person name="Heuer A."/>
            <person name="Rast P."/>
            <person name="Oberbeckmann S."/>
            <person name="Bunk B."/>
            <person name="Jeske O."/>
            <person name="Meyerdierks A."/>
            <person name="Storesund J.E."/>
            <person name="Kallscheuer N."/>
            <person name="Luecker S."/>
            <person name="Lage O.M."/>
            <person name="Pohl T."/>
            <person name="Merkel B.J."/>
            <person name="Hornburger P."/>
            <person name="Mueller R.-W."/>
            <person name="Bruemmer F."/>
            <person name="Labrenz M."/>
            <person name="Spormann A.M."/>
            <person name="Op Den Camp H."/>
            <person name="Overmann J."/>
            <person name="Amann R."/>
            <person name="Jetten M.S.M."/>
            <person name="Mascher T."/>
            <person name="Medema M.H."/>
            <person name="Devos D.P."/>
            <person name="Kaster A.-K."/>
            <person name="Ovreas L."/>
            <person name="Rohde M."/>
            <person name="Galperin M.Y."/>
            <person name="Jogler C."/>
        </authorList>
    </citation>
    <scope>NUCLEOTIDE SEQUENCE [LARGE SCALE GENOMIC DNA]</scope>
    <source>
        <strain evidence="2 3">CA54</strain>
    </source>
</reference>
<evidence type="ECO:0000313" key="3">
    <source>
        <dbReference type="Proteomes" id="UP000320735"/>
    </source>
</evidence>
<dbReference type="OrthoDB" id="257538at2"/>
<feature type="domain" description="ATP-grasp" evidence="1">
    <location>
        <begin position="129"/>
        <end position="266"/>
    </location>
</feature>
<dbReference type="AlphaFoldDB" id="A0A5C6BLT3"/>
<comment type="caution">
    <text evidence="2">The sequence shown here is derived from an EMBL/GenBank/DDBJ whole genome shotgun (WGS) entry which is preliminary data.</text>
</comment>
<gene>
    <name evidence="2" type="ORF">CA54_15470</name>
</gene>
<accession>A0A5C6BLT3</accession>
<keyword evidence="3" id="KW-1185">Reference proteome</keyword>
<dbReference type="Pfam" id="PF18299">
    <property type="entry name" value="R2K_2"/>
    <property type="match status" value="1"/>
</dbReference>
<dbReference type="Proteomes" id="UP000320735">
    <property type="component" value="Unassembled WGS sequence"/>
</dbReference>
<proteinExistence type="predicted"/>
<dbReference type="EMBL" id="SJPP01000001">
    <property type="protein sequence ID" value="TWU12722.1"/>
    <property type="molecule type" value="Genomic_DNA"/>
</dbReference>
<dbReference type="RefSeq" id="WP_146370155.1">
    <property type="nucleotide sequence ID" value="NZ_SJPP01000001.1"/>
</dbReference>
<organism evidence="2 3">
    <name type="scientific">Symmachiella macrocystis</name>
    <dbReference type="NCBI Taxonomy" id="2527985"/>
    <lineage>
        <taxon>Bacteria</taxon>
        <taxon>Pseudomonadati</taxon>
        <taxon>Planctomycetota</taxon>
        <taxon>Planctomycetia</taxon>
        <taxon>Planctomycetales</taxon>
        <taxon>Planctomycetaceae</taxon>
        <taxon>Symmachiella</taxon>
    </lineage>
</organism>
<name>A0A5C6BLT3_9PLAN</name>
<evidence type="ECO:0000313" key="2">
    <source>
        <dbReference type="EMBL" id="TWU12722.1"/>
    </source>
</evidence>
<evidence type="ECO:0000259" key="1">
    <source>
        <dbReference type="Pfam" id="PF18299"/>
    </source>
</evidence>
<sequence>MNVGWVIDAGLFDHYRDQLIADIRAQGHEVQLINDPKAGYSWDDEGCSYREVFPKNACAVVHGDIEIVSRISRERRWKPGVFANFENFACSSYYCHFGEHLLNNDYIMLPFGELRRCREFLFDTLGCDDKIFIRPDSPLKLFTGQIASTSTFDADLELMGFYDVPANAVVVVSSPKSIVAEWRFVIADQAIVASSEYIDSEKFAPKAAKDPKALELAEIIALSAYQPERVWVADICRTDQGAYRLLEIGVFNCADLYACDTAAIVKAVSEVALDTWRQQV</sequence>
<dbReference type="InterPro" id="IPR041261">
    <property type="entry name" value="R2K_2"/>
</dbReference>